<evidence type="ECO:0000256" key="1">
    <source>
        <dbReference type="SAM" id="MobiDB-lite"/>
    </source>
</evidence>
<gene>
    <name evidence="2" type="ORF">HDC02776</name>
</gene>
<dbReference type="EMBL" id="BK003497">
    <property type="protein sequence ID" value="DAA03696.1"/>
    <property type="molecule type" value="Genomic_DNA"/>
</dbReference>
<feature type="compositionally biased region" description="Acidic residues" evidence="1">
    <location>
        <begin position="46"/>
        <end position="56"/>
    </location>
</feature>
<reference evidence="2" key="1">
    <citation type="journal article" date="2003" name="Genome Biol.">
        <title>An integrated gene annotation and transcriptional profiling approach towards the full gene content of the Drosophila genome.</title>
        <authorList>
            <person name="Hild M."/>
            <person name="Beckmann B."/>
            <person name="Haas S.A."/>
            <person name="Koch B."/>
            <person name="Solovyev V."/>
            <person name="Busold C."/>
            <person name="Fellenberg K."/>
            <person name="Boutros M."/>
            <person name="Vingron M."/>
            <person name="Sauer F."/>
            <person name="Hoheisel J.D."/>
            <person name="Paro R."/>
        </authorList>
    </citation>
    <scope>NUCLEOTIDE SEQUENCE</scope>
</reference>
<name>Q6IHB9_DROME</name>
<protein>
    <submittedName>
        <fullName evidence="2">HDC02776</fullName>
    </submittedName>
</protein>
<feature type="region of interest" description="Disordered" evidence="1">
    <location>
        <begin position="38"/>
        <end position="57"/>
    </location>
</feature>
<accession>Q6IHB9</accession>
<sequence>MTHHYRYKQQKALYWHHQRQAVGDDCRLVVSDGAAFGNPIGPPLSENEDEDEDDVENPFGMASTTCTMAYLYLNVLLIDCCGRLGRHATLH</sequence>
<proteinExistence type="predicted"/>
<evidence type="ECO:0000313" key="2">
    <source>
        <dbReference type="EMBL" id="DAA03696.1"/>
    </source>
</evidence>
<dbReference type="AlphaFoldDB" id="Q6IHB9"/>
<organism evidence="2">
    <name type="scientific">Drosophila melanogaster</name>
    <name type="common">Fruit fly</name>
    <dbReference type="NCBI Taxonomy" id="7227"/>
    <lineage>
        <taxon>Eukaryota</taxon>
        <taxon>Metazoa</taxon>
        <taxon>Ecdysozoa</taxon>
        <taxon>Arthropoda</taxon>
        <taxon>Hexapoda</taxon>
        <taxon>Insecta</taxon>
        <taxon>Pterygota</taxon>
        <taxon>Neoptera</taxon>
        <taxon>Endopterygota</taxon>
        <taxon>Diptera</taxon>
        <taxon>Brachycera</taxon>
        <taxon>Muscomorpha</taxon>
        <taxon>Ephydroidea</taxon>
        <taxon>Drosophilidae</taxon>
        <taxon>Drosophila</taxon>
        <taxon>Sophophora</taxon>
    </lineage>
</organism>